<reference evidence="2 3" key="1">
    <citation type="journal article" date="2024" name="G3 (Bethesda)">
        <title>Genome assembly of Hibiscus sabdariffa L. provides insights into metabolisms of medicinal natural products.</title>
        <authorList>
            <person name="Kim T."/>
        </authorList>
    </citation>
    <scope>NUCLEOTIDE SEQUENCE [LARGE SCALE GENOMIC DNA]</scope>
    <source>
        <strain evidence="2">TK-2024</strain>
        <tissue evidence="2">Old leaves</tissue>
    </source>
</reference>
<comment type="caution">
    <text evidence="2">The sequence shown here is derived from an EMBL/GenBank/DDBJ whole genome shotgun (WGS) entry which is preliminary data.</text>
</comment>
<keyword evidence="1" id="KW-0812">Transmembrane</keyword>
<evidence type="ECO:0000313" key="2">
    <source>
        <dbReference type="EMBL" id="KAK9032675.1"/>
    </source>
</evidence>
<accession>A0ABR2T5S2</accession>
<feature type="transmembrane region" description="Helical" evidence="1">
    <location>
        <begin position="364"/>
        <end position="385"/>
    </location>
</feature>
<gene>
    <name evidence="2" type="ORF">V6N11_056933</name>
</gene>
<keyword evidence="3" id="KW-1185">Reference proteome</keyword>
<sequence length="433" mass="48217">MGRPSDNPLDDLGLIFLEKQDSASIPGVGASMVGDSLEELPMVDAVVETDPVITNVVASTMTAPTVSFWGILVGATPVQSREIQIPDLDVDIHPEDVRMRVIQGEVRKENDQVWRSKNVADLPQKDNRAKTVVGKKSQGVKNLANKKVGGLKSNVSTKPSIRGMNVVRKVITVNGDEDGGENNGIGSTISTRVASKDMVVAVPSSLNLENHTVIKVVSQGASSSKLSVAEKRVGEGSKLGVPSFERRVSNIKNVARRNPYPQRALDRSEVEVDEWIRKLSHELSASGTVHVLPEEMVYSIIAIYPHVPRLGPDRLRWKFDKKGFVPLFDLHCEVDYLLTWKDAANIFLWMLFVLVIAKVQRIYFMYFVIVFVHVLCGCVLCFKILCRCFSVCLYRNAKTLRNHMVNTVFFEEPLDGTRSLLEFDLQNHNVNYG</sequence>
<dbReference type="EMBL" id="JBBPBN010000009">
    <property type="protein sequence ID" value="KAK9032675.1"/>
    <property type="molecule type" value="Genomic_DNA"/>
</dbReference>
<evidence type="ECO:0000313" key="3">
    <source>
        <dbReference type="Proteomes" id="UP001396334"/>
    </source>
</evidence>
<organism evidence="2 3">
    <name type="scientific">Hibiscus sabdariffa</name>
    <name type="common">roselle</name>
    <dbReference type="NCBI Taxonomy" id="183260"/>
    <lineage>
        <taxon>Eukaryota</taxon>
        <taxon>Viridiplantae</taxon>
        <taxon>Streptophyta</taxon>
        <taxon>Embryophyta</taxon>
        <taxon>Tracheophyta</taxon>
        <taxon>Spermatophyta</taxon>
        <taxon>Magnoliopsida</taxon>
        <taxon>eudicotyledons</taxon>
        <taxon>Gunneridae</taxon>
        <taxon>Pentapetalae</taxon>
        <taxon>rosids</taxon>
        <taxon>malvids</taxon>
        <taxon>Malvales</taxon>
        <taxon>Malvaceae</taxon>
        <taxon>Malvoideae</taxon>
        <taxon>Hibiscus</taxon>
    </lineage>
</organism>
<dbReference type="Proteomes" id="UP001396334">
    <property type="component" value="Unassembled WGS sequence"/>
</dbReference>
<keyword evidence="1" id="KW-0472">Membrane</keyword>
<evidence type="ECO:0000256" key="1">
    <source>
        <dbReference type="SAM" id="Phobius"/>
    </source>
</evidence>
<keyword evidence="1" id="KW-1133">Transmembrane helix</keyword>
<name>A0ABR2T5S2_9ROSI</name>
<proteinExistence type="predicted"/>
<protein>
    <submittedName>
        <fullName evidence="2">Uncharacterized protein</fullName>
    </submittedName>
</protein>